<proteinExistence type="predicted"/>
<dbReference type="InterPro" id="IPR007035">
    <property type="entry name" value="Peptidase_M55"/>
</dbReference>
<dbReference type="SUPFAM" id="SSF63992">
    <property type="entry name" value="Dipeptide transport protein"/>
    <property type="match status" value="1"/>
</dbReference>
<feature type="binding site" evidence="2">
    <location>
        <position position="111"/>
    </location>
    <ligand>
        <name>Zn(2+)</name>
        <dbReference type="ChEBI" id="CHEBI:29105"/>
        <label>2</label>
    </ligand>
</feature>
<feature type="binding site" evidence="2">
    <location>
        <position position="9"/>
    </location>
    <ligand>
        <name>Zn(2+)</name>
        <dbReference type="ChEBI" id="CHEBI:29105"/>
        <label>1</label>
    </ligand>
</feature>
<dbReference type="OrthoDB" id="9785420at2"/>
<dbReference type="GO" id="GO:0046872">
    <property type="term" value="F:metal ion binding"/>
    <property type="evidence" value="ECO:0007669"/>
    <property type="project" value="UniProtKB-KW"/>
</dbReference>
<protein>
    <submittedName>
        <fullName evidence="3">D-aminopeptidase DppA</fullName>
    </submittedName>
</protein>
<dbReference type="Gene3D" id="3.40.50.10780">
    <property type="entry name" value="Dipeptide transport protein"/>
    <property type="match status" value="1"/>
</dbReference>
<accession>A0A4R6QDC2</accession>
<sequence length="272" mass="28861">MKKLFVSADIEGVACISAPVEVDKAHQAEYTPFRDQMTAEVAAACSGAYAAGVEAIVVKDAHWTARNIDPHKLSAPLGKSLQLIRGWSGHPFAMVQGIDKTFDGAAFIGYHSAGGGGGNPLAHTVSSRAFARVELNGAVASEFLIYAYAAASLGVPLVFLSGDKQLCDEASRTIDGLQTVATLEGFGASVLSLLPADAVRLIEAGVQRAVSGPAPAPLKLPSDFAFKLTFNKANDAYAKSFFPQARMESDTELLLETRNYFDVLTFLWFAAQ</sequence>
<keyword evidence="2" id="KW-0479">Metal-binding</keyword>
<keyword evidence="4" id="KW-1185">Reference proteome</keyword>
<feature type="binding site" evidence="2">
    <location>
        <position position="9"/>
    </location>
    <ligand>
        <name>Zn(2+)</name>
        <dbReference type="ChEBI" id="CHEBI:29105"/>
        <label>2</label>
    </ligand>
</feature>
<dbReference type="Pfam" id="PF04951">
    <property type="entry name" value="Peptidase_M55"/>
    <property type="match status" value="1"/>
</dbReference>
<evidence type="ECO:0000313" key="4">
    <source>
        <dbReference type="Proteomes" id="UP000295361"/>
    </source>
</evidence>
<dbReference type="GO" id="GO:0004177">
    <property type="term" value="F:aminopeptidase activity"/>
    <property type="evidence" value="ECO:0007669"/>
    <property type="project" value="UniProtKB-KW"/>
</dbReference>
<dbReference type="PIRSF" id="PIRSF015853">
    <property type="entry name" value="Pep_DppA"/>
    <property type="match status" value="1"/>
</dbReference>
<gene>
    <name evidence="3" type="ORF">DES47_11651</name>
</gene>
<dbReference type="RefSeq" id="WP_133703945.1">
    <property type="nucleotide sequence ID" value="NZ_SNXS01000016.1"/>
</dbReference>
<keyword evidence="3" id="KW-0645">Protease</keyword>
<dbReference type="Gene3D" id="3.30.1360.130">
    <property type="entry name" value="Dipeptide transport protein"/>
    <property type="match status" value="1"/>
</dbReference>
<dbReference type="EMBL" id="SNXS01000016">
    <property type="protein sequence ID" value="TDP60451.1"/>
    <property type="molecule type" value="Genomic_DNA"/>
</dbReference>
<dbReference type="AlphaFoldDB" id="A0A4R6QDC2"/>
<keyword evidence="3" id="KW-0031">Aminopeptidase</keyword>
<evidence type="ECO:0000256" key="2">
    <source>
        <dbReference type="PIRSR" id="PIRSR015853-2"/>
    </source>
</evidence>
<name>A0A4R6QDC2_9BURK</name>
<evidence type="ECO:0000313" key="3">
    <source>
        <dbReference type="EMBL" id="TDP60451.1"/>
    </source>
</evidence>
<feature type="active site" description="Nucleophile" evidence="1">
    <location>
        <position position="123"/>
    </location>
</feature>
<organism evidence="3 4">
    <name type="scientific">Roseateles toxinivorans</name>
    <dbReference type="NCBI Taxonomy" id="270368"/>
    <lineage>
        <taxon>Bacteria</taxon>
        <taxon>Pseudomonadati</taxon>
        <taxon>Pseudomonadota</taxon>
        <taxon>Betaproteobacteria</taxon>
        <taxon>Burkholderiales</taxon>
        <taxon>Sphaerotilaceae</taxon>
        <taxon>Roseateles</taxon>
    </lineage>
</organism>
<feature type="binding site" evidence="2">
    <location>
        <position position="142"/>
    </location>
    <ligand>
        <name>Zn(2+)</name>
        <dbReference type="ChEBI" id="CHEBI:29105"/>
        <label>2</label>
    </ligand>
</feature>
<keyword evidence="2" id="KW-0862">Zinc</keyword>
<dbReference type="Proteomes" id="UP000295361">
    <property type="component" value="Unassembled WGS sequence"/>
</dbReference>
<dbReference type="InterPro" id="IPR036177">
    <property type="entry name" value="Peptidase_M55_sf"/>
</dbReference>
<feature type="binding site" evidence="2">
    <location>
        <position position="11"/>
    </location>
    <ligand>
        <name>Zn(2+)</name>
        <dbReference type="ChEBI" id="CHEBI:29105"/>
        <label>1</label>
    </ligand>
</feature>
<reference evidence="3 4" key="1">
    <citation type="submission" date="2019-03" db="EMBL/GenBank/DDBJ databases">
        <title>Genomic Encyclopedia of Type Strains, Phase IV (KMG-IV): sequencing the most valuable type-strain genomes for metagenomic binning, comparative biology and taxonomic classification.</title>
        <authorList>
            <person name="Goeker M."/>
        </authorList>
    </citation>
    <scope>NUCLEOTIDE SEQUENCE [LARGE SCALE GENOMIC DNA]</scope>
    <source>
        <strain evidence="3 4">DSM 16998</strain>
    </source>
</reference>
<evidence type="ECO:0000256" key="1">
    <source>
        <dbReference type="PIRSR" id="PIRSR015853-1"/>
    </source>
</evidence>
<dbReference type="InterPro" id="IPR027476">
    <property type="entry name" value="DppA_N"/>
</dbReference>
<dbReference type="InParanoid" id="A0A4R6QDC2"/>
<keyword evidence="3" id="KW-0378">Hydrolase</keyword>
<comment type="caution">
    <text evidence="3">The sequence shown here is derived from an EMBL/GenBank/DDBJ whole genome shotgun (WGS) entry which is preliminary data.</text>
</comment>
<feature type="binding site" evidence="2">
    <location>
        <position position="62"/>
    </location>
    <ligand>
        <name>Zn(2+)</name>
        <dbReference type="ChEBI" id="CHEBI:29105"/>
        <label>2</label>
    </ligand>
</feature>